<dbReference type="Proteomes" id="UP001239215">
    <property type="component" value="Unassembled WGS sequence"/>
</dbReference>
<dbReference type="RefSeq" id="WP_307198476.1">
    <property type="nucleotide sequence ID" value="NZ_JAAGXA010000018.1"/>
</dbReference>
<comment type="caution">
    <text evidence="3">The sequence shown here is derived from an EMBL/GenBank/DDBJ whole genome shotgun (WGS) entry which is preliminary data.</text>
</comment>
<dbReference type="PIRSF" id="PIRSF002849">
    <property type="entry name" value="AAA_ATPase_chaperone_MoxR_prd"/>
    <property type="match status" value="1"/>
</dbReference>
<dbReference type="Gene3D" id="1.10.8.80">
    <property type="entry name" value="Magnesium chelatase subunit I, C-Terminal domain"/>
    <property type="match status" value="1"/>
</dbReference>
<evidence type="ECO:0000259" key="2">
    <source>
        <dbReference type="Pfam" id="PF17863"/>
    </source>
</evidence>
<evidence type="ECO:0000259" key="1">
    <source>
        <dbReference type="Pfam" id="PF07726"/>
    </source>
</evidence>
<evidence type="ECO:0000313" key="4">
    <source>
        <dbReference type="Proteomes" id="UP001239215"/>
    </source>
</evidence>
<dbReference type="InterPro" id="IPR011703">
    <property type="entry name" value="ATPase_AAA-3"/>
</dbReference>
<dbReference type="SUPFAM" id="SSF52540">
    <property type="entry name" value="P-loop containing nucleoside triphosphate hydrolases"/>
    <property type="match status" value="1"/>
</dbReference>
<protein>
    <submittedName>
        <fullName evidence="3">MoxR-like ATPase</fullName>
        <ecNumber evidence="3">3.6.3.-</ecNumber>
    </submittedName>
</protein>
<dbReference type="AlphaFoldDB" id="A0AAJ1WZS5"/>
<feature type="domain" description="ChlI/MoxR AAA lid" evidence="2">
    <location>
        <begin position="249"/>
        <end position="320"/>
    </location>
</feature>
<keyword evidence="3" id="KW-0378">Hydrolase</keyword>
<dbReference type="Pfam" id="PF17863">
    <property type="entry name" value="AAA_lid_2"/>
    <property type="match status" value="1"/>
</dbReference>
<name>A0AAJ1WZS5_9ACTN</name>
<organism evidence="3 4">
    <name type="scientific">Nocardioides zeae</name>
    <dbReference type="NCBI Taxonomy" id="1457234"/>
    <lineage>
        <taxon>Bacteria</taxon>
        <taxon>Bacillati</taxon>
        <taxon>Actinomycetota</taxon>
        <taxon>Actinomycetes</taxon>
        <taxon>Propionibacteriales</taxon>
        <taxon>Nocardioidaceae</taxon>
        <taxon>Nocardioides</taxon>
    </lineage>
</organism>
<evidence type="ECO:0000313" key="3">
    <source>
        <dbReference type="EMBL" id="MDQ1103026.1"/>
    </source>
</evidence>
<dbReference type="EC" id="3.6.3.-" evidence="3"/>
<feature type="domain" description="ATPase AAA-3" evidence="1">
    <location>
        <begin position="56"/>
        <end position="186"/>
    </location>
</feature>
<dbReference type="CDD" id="cd00009">
    <property type="entry name" value="AAA"/>
    <property type="match status" value="1"/>
</dbReference>
<dbReference type="InterPro" id="IPR050764">
    <property type="entry name" value="CbbQ/NirQ/NorQ/GpvN"/>
</dbReference>
<dbReference type="Pfam" id="PF07726">
    <property type="entry name" value="AAA_3"/>
    <property type="match status" value="1"/>
</dbReference>
<gene>
    <name evidence="3" type="ORF">QE405_000310</name>
</gene>
<dbReference type="EMBL" id="JAUTAN010000001">
    <property type="protein sequence ID" value="MDQ1103026.1"/>
    <property type="molecule type" value="Genomic_DNA"/>
</dbReference>
<dbReference type="InterPro" id="IPR041628">
    <property type="entry name" value="ChlI/MoxR_AAA_lid"/>
</dbReference>
<dbReference type="Gene3D" id="3.40.50.300">
    <property type="entry name" value="P-loop containing nucleotide triphosphate hydrolases"/>
    <property type="match status" value="1"/>
</dbReference>
<sequence>MTAIADSPRASGPVTETDVAEFRRLHQRLGDAVEVAVHGKRATVDLVLVAAIAGGHVLLEDVPGTGKTTLARAVARALGGEMRRVQFTPDLLPSDVTGTTVFDPRSGEVRFRPGPVFAHVVLADEINRAAAKTQSALLEVMEERTVTVDGSTRAVPDPFVVIATQNPVDLDGTYRLPEAQLDRFLVRTALGYPDAEHELDVLRPGSHAGRVDDVPVVSTPGVVAAAAQRLTMLHVADPLLRYVREIGVAIRTDPRVRLGASTRGLKALVRCLQVYAASQGRHYVVPHDVQRLAEPVLAHRTVLTRDALLAGHRPVDVVHEVLDTVHPPQPDQS</sequence>
<dbReference type="InterPro" id="IPR027417">
    <property type="entry name" value="P-loop_NTPase"/>
</dbReference>
<dbReference type="GO" id="GO:0016887">
    <property type="term" value="F:ATP hydrolysis activity"/>
    <property type="evidence" value="ECO:0007669"/>
    <property type="project" value="InterPro"/>
</dbReference>
<accession>A0AAJ1WZS5</accession>
<proteinExistence type="predicted"/>
<reference evidence="3" key="1">
    <citation type="submission" date="2023-07" db="EMBL/GenBank/DDBJ databases">
        <title>Functional and genomic diversity of the sorghum phyllosphere microbiome.</title>
        <authorList>
            <person name="Shade A."/>
        </authorList>
    </citation>
    <scope>NUCLEOTIDE SEQUENCE</scope>
    <source>
        <strain evidence="3">SORGH_AS_1067</strain>
    </source>
</reference>
<dbReference type="GO" id="GO:0005524">
    <property type="term" value="F:ATP binding"/>
    <property type="evidence" value="ECO:0007669"/>
    <property type="project" value="InterPro"/>
</dbReference>
<dbReference type="PANTHER" id="PTHR42759">
    <property type="entry name" value="MOXR FAMILY PROTEIN"/>
    <property type="match status" value="1"/>
</dbReference>
<dbReference type="PANTHER" id="PTHR42759:SF5">
    <property type="entry name" value="METHANOL DEHYDROGENASE REGULATOR"/>
    <property type="match status" value="1"/>
</dbReference>